<dbReference type="EMBL" id="CP014224">
    <property type="protein sequence ID" value="ANW96714.1"/>
    <property type="molecule type" value="Genomic_DNA"/>
</dbReference>
<dbReference type="InterPro" id="IPR001357">
    <property type="entry name" value="BRCT_dom"/>
</dbReference>
<proteinExistence type="predicted"/>
<dbReference type="InterPro" id="IPR036420">
    <property type="entry name" value="BRCT_dom_sf"/>
</dbReference>
<dbReference type="Proteomes" id="UP000092967">
    <property type="component" value="Chromosome"/>
</dbReference>
<evidence type="ECO:0000259" key="1">
    <source>
        <dbReference type="PROSITE" id="PS50172"/>
    </source>
</evidence>
<dbReference type="STRING" id="1790137.AXE80_10710"/>
<keyword evidence="3" id="KW-1185">Reference proteome</keyword>
<reference evidence="2 3" key="1">
    <citation type="submission" date="2016-02" db="EMBL/GenBank/DDBJ databases">
        <authorList>
            <person name="Wen L."/>
            <person name="He K."/>
            <person name="Yang H."/>
        </authorList>
    </citation>
    <scope>NUCLEOTIDE SEQUENCE [LARGE SCALE GENOMIC DNA]</scope>
    <source>
        <strain evidence="2 3">CZ1127</strain>
    </source>
</reference>
<gene>
    <name evidence="2" type="ORF">AXE80_10710</name>
</gene>
<protein>
    <recommendedName>
        <fullName evidence="1">BRCT domain-containing protein</fullName>
    </recommendedName>
</protein>
<dbReference type="AlphaFoldDB" id="A0A1B1Y7K5"/>
<dbReference type="Pfam" id="PF00533">
    <property type="entry name" value="BRCT"/>
    <property type="match status" value="1"/>
</dbReference>
<evidence type="ECO:0000313" key="2">
    <source>
        <dbReference type="EMBL" id="ANW96714.1"/>
    </source>
</evidence>
<dbReference type="PROSITE" id="PS50172">
    <property type="entry name" value="BRCT"/>
    <property type="match status" value="1"/>
</dbReference>
<dbReference type="CDD" id="cd17748">
    <property type="entry name" value="BRCT_DNA_ligase_like"/>
    <property type="match status" value="1"/>
</dbReference>
<sequence length="212" mass="24466">MKLEIEKGFELEVWSKKEVAEILEVSINELDNQLEAAENSFKKNGIKRLYDINFRNEIDGFYITSIGLWFLTKSEQIKEVAFDDLLRFQEYKMSSPKKESTDAQMLYAISKKNNPEVFEDKKGGKELLNIQLDVENKEHLLYNKWVLITGEFNVSREEMRKQILSVGGINKGSISKSLHYVVVGENAGPSKMEKIDKIGIKTLTEKEFNALF</sequence>
<feature type="domain" description="BRCT" evidence="1">
    <location>
        <begin position="136"/>
        <end position="212"/>
    </location>
</feature>
<dbReference type="SUPFAM" id="SSF52113">
    <property type="entry name" value="BRCT domain"/>
    <property type="match status" value="1"/>
</dbReference>
<accession>A0A1B1Y7K5</accession>
<organism evidence="2 3">
    <name type="scientific">Wenyingzhuangia fucanilytica</name>
    <dbReference type="NCBI Taxonomy" id="1790137"/>
    <lineage>
        <taxon>Bacteria</taxon>
        <taxon>Pseudomonadati</taxon>
        <taxon>Bacteroidota</taxon>
        <taxon>Flavobacteriia</taxon>
        <taxon>Flavobacteriales</taxon>
        <taxon>Flavobacteriaceae</taxon>
        <taxon>Wenyingzhuangia</taxon>
    </lineage>
</organism>
<name>A0A1B1Y7K5_9FLAO</name>
<dbReference type="RefSeq" id="WP_068827134.1">
    <property type="nucleotide sequence ID" value="NZ_CP014224.1"/>
</dbReference>
<dbReference type="KEGG" id="wfu:AXE80_10710"/>
<dbReference type="OrthoDB" id="9803913at2"/>
<evidence type="ECO:0000313" key="3">
    <source>
        <dbReference type="Proteomes" id="UP000092967"/>
    </source>
</evidence>
<dbReference type="Gene3D" id="3.40.50.10190">
    <property type="entry name" value="BRCT domain"/>
    <property type="match status" value="1"/>
</dbReference>